<sequence>MFDAEIIIPDGDKQLKAISRFYVVENGPQPLLGKTTAKQLGVLLVGLPSQRESVHHVEACRAFPCIRGVKIRIPIDKSVEPVAQRLRRLPLPMLDKVDEKLNELLSKDIIEKVSEPSRWVSPMVIVVKDSGDIRLCIDMRQLNRATLRETHPLPTIEDIRWRLNGAKYFSRLDIKDAFHQLQLDDESKHLTTFITHRGLFRYKRLVFGISCAPEMFQKILEQILADCENTVNFIDDIIVTATISFPLRELIKSNSTFIWERDQELAFNELIRLVGNIETLAHFDPRLKTRVVADASPVGLGAVLLQFHEGHPKVVAYASKSLTSTECRYAKRKRNPWP</sequence>
<name>A0ABM1YTE1_AEDAL</name>
<dbReference type="CDD" id="cd01647">
    <property type="entry name" value="RT_LTR"/>
    <property type="match status" value="1"/>
</dbReference>
<dbReference type="InterPro" id="IPR043128">
    <property type="entry name" value="Rev_trsase/Diguanyl_cyclase"/>
</dbReference>
<dbReference type="InterPro" id="IPR041577">
    <property type="entry name" value="RT_RNaseH_2"/>
</dbReference>
<feature type="domain" description="Reverse transcriptase" evidence="1">
    <location>
        <begin position="107"/>
        <end position="304"/>
    </location>
</feature>
<reference evidence="2" key="2">
    <citation type="submission" date="2025-05" db="UniProtKB">
        <authorList>
            <consortium name="EnsemblMetazoa"/>
        </authorList>
    </citation>
    <scope>IDENTIFICATION</scope>
    <source>
        <strain evidence="2">Foshan</strain>
    </source>
</reference>
<dbReference type="SUPFAM" id="SSF56672">
    <property type="entry name" value="DNA/RNA polymerases"/>
    <property type="match status" value="1"/>
</dbReference>
<organism evidence="2 3">
    <name type="scientific">Aedes albopictus</name>
    <name type="common">Asian tiger mosquito</name>
    <name type="synonym">Stegomyia albopicta</name>
    <dbReference type="NCBI Taxonomy" id="7160"/>
    <lineage>
        <taxon>Eukaryota</taxon>
        <taxon>Metazoa</taxon>
        <taxon>Ecdysozoa</taxon>
        <taxon>Arthropoda</taxon>
        <taxon>Hexapoda</taxon>
        <taxon>Insecta</taxon>
        <taxon>Pterygota</taxon>
        <taxon>Neoptera</taxon>
        <taxon>Endopterygota</taxon>
        <taxon>Diptera</taxon>
        <taxon>Nematocera</taxon>
        <taxon>Culicoidea</taxon>
        <taxon>Culicidae</taxon>
        <taxon>Culicinae</taxon>
        <taxon>Aedini</taxon>
        <taxon>Aedes</taxon>
        <taxon>Stegomyia</taxon>
    </lineage>
</organism>
<accession>A0ABM1YTE1</accession>
<keyword evidence="3" id="KW-1185">Reference proteome</keyword>
<dbReference type="GeneID" id="134288876"/>
<dbReference type="EnsemblMetazoa" id="AALFPA23_011971.R17081">
    <property type="protein sequence ID" value="AALFPA23_011971.P17081"/>
    <property type="gene ID" value="AALFPA23_011971"/>
</dbReference>
<dbReference type="Pfam" id="PF17919">
    <property type="entry name" value="RT_RNaseH_2"/>
    <property type="match status" value="1"/>
</dbReference>
<dbReference type="PROSITE" id="PS50878">
    <property type="entry name" value="RT_POL"/>
    <property type="match status" value="1"/>
</dbReference>
<evidence type="ECO:0000259" key="1">
    <source>
        <dbReference type="PROSITE" id="PS50878"/>
    </source>
</evidence>
<protein>
    <recommendedName>
        <fullName evidence="1">Reverse transcriptase domain-containing protein</fullName>
    </recommendedName>
</protein>
<dbReference type="RefSeq" id="XP_062710782.1">
    <property type="nucleotide sequence ID" value="XM_062854798.1"/>
</dbReference>
<dbReference type="Gene3D" id="3.30.70.270">
    <property type="match status" value="1"/>
</dbReference>
<reference evidence="3" key="1">
    <citation type="journal article" date="2015" name="Proc. Natl. Acad. Sci. U.S.A.">
        <title>Genome sequence of the Asian Tiger mosquito, Aedes albopictus, reveals insights into its biology, genetics, and evolution.</title>
        <authorList>
            <person name="Chen X.G."/>
            <person name="Jiang X."/>
            <person name="Gu J."/>
            <person name="Xu M."/>
            <person name="Wu Y."/>
            <person name="Deng Y."/>
            <person name="Zhang C."/>
            <person name="Bonizzoni M."/>
            <person name="Dermauw W."/>
            <person name="Vontas J."/>
            <person name="Armbruster P."/>
            <person name="Huang X."/>
            <person name="Yang Y."/>
            <person name="Zhang H."/>
            <person name="He W."/>
            <person name="Peng H."/>
            <person name="Liu Y."/>
            <person name="Wu K."/>
            <person name="Chen J."/>
            <person name="Lirakis M."/>
            <person name="Topalis P."/>
            <person name="Van Leeuwen T."/>
            <person name="Hall A.B."/>
            <person name="Jiang X."/>
            <person name="Thorpe C."/>
            <person name="Mueller R.L."/>
            <person name="Sun C."/>
            <person name="Waterhouse R.M."/>
            <person name="Yan G."/>
            <person name="Tu Z.J."/>
            <person name="Fang X."/>
            <person name="James A.A."/>
        </authorList>
    </citation>
    <scope>NUCLEOTIDE SEQUENCE [LARGE SCALE GENOMIC DNA]</scope>
    <source>
        <strain evidence="3">Foshan</strain>
    </source>
</reference>
<dbReference type="InterPro" id="IPR043502">
    <property type="entry name" value="DNA/RNA_pol_sf"/>
</dbReference>
<proteinExistence type="predicted"/>
<dbReference type="Proteomes" id="UP000069940">
    <property type="component" value="Unassembled WGS sequence"/>
</dbReference>
<dbReference type="InterPro" id="IPR050951">
    <property type="entry name" value="Retrovirus_Pol_polyprotein"/>
</dbReference>
<evidence type="ECO:0000313" key="3">
    <source>
        <dbReference type="Proteomes" id="UP000069940"/>
    </source>
</evidence>
<dbReference type="InterPro" id="IPR000477">
    <property type="entry name" value="RT_dom"/>
</dbReference>
<dbReference type="Gene3D" id="3.10.10.10">
    <property type="entry name" value="HIV Type 1 Reverse Transcriptase, subunit A, domain 1"/>
    <property type="match status" value="1"/>
</dbReference>
<dbReference type="Pfam" id="PF00078">
    <property type="entry name" value="RVT_1"/>
    <property type="match status" value="1"/>
</dbReference>
<dbReference type="PANTHER" id="PTHR37984:SF11">
    <property type="entry name" value="INTEGRASE CATALYTIC DOMAIN-CONTAINING PROTEIN"/>
    <property type="match status" value="1"/>
</dbReference>
<dbReference type="PANTHER" id="PTHR37984">
    <property type="entry name" value="PROTEIN CBG26694"/>
    <property type="match status" value="1"/>
</dbReference>
<evidence type="ECO:0000313" key="2">
    <source>
        <dbReference type="EnsemblMetazoa" id="AALFPA23_011971.P17081"/>
    </source>
</evidence>